<dbReference type="Pfam" id="PF03880">
    <property type="entry name" value="DbpA"/>
    <property type="match status" value="1"/>
</dbReference>
<dbReference type="GO" id="GO:0016787">
    <property type="term" value="F:hydrolase activity"/>
    <property type="evidence" value="ECO:0007669"/>
    <property type="project" value="UniProtKB-KW"/>
</dbReference>
<evidence type="ECO:0000256" key="3">
    <source>
        <dbReference type="ARBA" id="ARBA00022806"/>
    </source>
</evidence>
<dbReference type="GO" id="GO:0005829">
    <property type="term" value="C:cytosol"/>
    <property type="evidence" value="ECO:0007669"/>
    <property type="project" value="TreeGrafter"/>
</dbReference>
<dbReference type="InterPro" id="IPR044742">
    <property type="entry name" value="DEAD/DEAH_RhlB"/>
</dbReference>
<dbReference type="PANTHER" id="PTHR47959">
    <property type="entry name" value="ATP-DEPENDENT RNA HELICASE RHLE-RELATED"/>
    <property type="match status" value="1"/>
</dbReference>
<dbReference type="InterPro" id="IPR011545">
    <property type="entry name" value="DEAD/DEAH_box_helicase_dom"/>
</dbReference>
<comment type="similarity">
    <text evidence="5">Belongs to the DEAD box helicase family.</text>
</comment>
<dbReference type="STRING" id="529505.SAMN05421761_10955"/>
<dbReference type="InterPro" id="IPR012677">
    <property type="entry name" value="Nucleotide-bd_a/b_plait_sf"/>
</dbReference>
<sequence length="440" mass="49563">MNDSKKIIKTVLDTLGFESLKEIQEQTIHTFQKHKDLLLLAPTGSGKTLAFLIPLLQVLDSKKEGIQGLIIVPTRELALQIEQVFKSLKSTFKVTTCYGGHEMRIERNSFKTTPSLVIGTPGRLIDHIAQGNMDLSGCELVILDEFDKSLELGFEDQIREVFYALSKRQRHILTSATNLDRLPDFLPFEKPISLNYIGETEKNLLKQKVVKTTTKEKTETLLRLVSTFEGEPCIVFCNHREAVNRLSIFFNDYDFPHAILHGGLEQIDREINLIKFRTGSANILLATDLASRGLDIPEIKHVIHYQLPQQEDAFIHRNGRTARMNAAGASYLMLTEDEYLPKYISEKVEEVIPPLEAMPPVHPIYECLFISAGKREKISKGDIVGLLTKKGGIKGEDIGQIFVLDKASYVAVKRPCIKSLLAKISQEKLKKAKVRIAIAN</sequence>
<dbReference type="SMART" id="SM00487">
    <property type="entry name" value="DEXDc"/>
    <property type="match status" value="1"/>
</dbReference>
<dbReference type="InterPro" id="IPR001650">
    <property type="entry name" value="Helicase_C-like"/>
</dbReference>
<dbReference type="InterPro" id="IPR005580">
    <property type="entry name" value="DbpA/CsdA_RNA-bd_dom"/>
</dbReference>
<dbReference type="CDD" id="cd18787">
    <property type="entry name" value="SF2_C_DEAD"/>
    <property type="match status" value="1"/>
</dbReference>
<evidence type="ECO:0000259" key="6">
    <source>
        <dbReference type="PROSITE" id="PS51192"/>
    </source>
</evidence>
<gene>
    <name evidence="8" type="ORF">SAMN05421761_10955</name>
</gene>
<dbReference type="SMART" id="SM00490">
    <property type="entry name" value="HELICc"/>
    <property type="match status" value="1"/>
</dbReference>
<dbReference type="SUPFAM" id="SSF52540">
    <property type="entry name" value="P-loop containing nucleoside triphosphate hydrolases"/>
    <property type="match status" value="1"/>
</dbReference>
<dbReference type="InterPro" id="IPR050079">
    <property type="entry name" value="DEAD_box_RNA_helicase"/>
</dbReference>
<dbReference type="Proteomes" id="UP000186026">
    <property type="component" value="Unassembled WGS sequence"/>
</dbReference>
<dbReference type="InterPro" id="IPR027417">
    <property type="entry name" value="P-loop_NTPase"/>
</dbReference>
<dbReference type="GO" id="GO:0003724">
    <property type="term" value="F:RNA helicase activity"/>
    <property type="evidence" value="ECO:0007669"/>
    <property type="project" value="TreeGrafter"/>
</dbReference>
<dbReference type="Gene3D" id="3.30.70.330">
    <property type="match status" value="1"/>
</dbReference>
<keyword evidence="3 8" id="KW-0347">Helicase</keyword>
<dbReference type="PANTHER" id="PTHR47959:SF1">
    <property type="entry name" value="ATP-DEPENDENT RNA HELICASE DBPA"/>
    <property type="match status" value="1"/>
</dbReference>
<evidence type="ECO:0000256" key="2">
    <source>
        <dbReference type="ARBA" id="ARBA00022801"/>
    </source>
</evidence>
<evidence type="ECO:0000256" key="1">
    <source>
        <dbReference type="ARBA" id="ARBA00022741"/>
    </source>
</evidence>
<dbReference type="OrthoDB" id="9785240at2"/>
<accession>A0A1N7NBS9</accession>
<keyword evidence="1" id="KW-0547">Nucleotide-binding</keyword>
<dbReference type="AlphaFoldDB" id="A0A1N7NBS9"/>
<dbReference type="Pfam" id="PF00270">
    <property type="entry name" value="DEAD"/>
    <property type="match status" value="1"/>
</dbReference>
<evidence type="ECO:0000313" key="8">
    <source>
        <dbReference type="EMBL" id="SIS95681.1"/>
    </source>
</evidence>
<dbReference type="EMBL" id="FTOP01000009">
    <property type="protein sequence ID" value="SIS95681.1"/>
    <property type="molecule type" value="Genomic_DNA"/>
</dbReference>
<keyword evidence="2" id="KW-0378">Hydrolase</keyword>
<proteinExistence type="inferred from homology"/>
<dbReference type="PROSITE" id="PS51194">
    <property type="entry name" value="HELICASE_CTER"/>
    <property type="match status" value="1"/>
</dbReference>
<dbReference type="Gene3D" id="3.40.50.300">
    <property type="entry name" value="P-loop containing nucleotide triphosphate hydrolases"/>
    <property type="match status" value="2"/>
</dbReference>
<dbReference type="GO" id="GO:0003676">
    <property type="term" value="F:nucleic acid binding"/>
    <property type="evidence" value="ECO:0007669"/>
    <property type="project" value="InterPro"/>
</dbReference>
<keyword evidence="4" id="KW-0067">ATP-binding</keyword>
<organism evidence="8 9">
    <name type="scientific">Belliella pelovolcani</name>
    <dbReference type="NCBI Taxonomy" id="529505"/>
    <lineage>
        <taxon>Bacteria</taxon>
        <taxon>Pseudomonadati</taxon>
        <taxon>Bacteroidota</taxon>
        <taxon>Cytophagia</taxon>
        <taxon>Cytophagales</taxon>
        <taxon>Cyclobacteriaceae</taxon>
        <taxon>Belliella</taxon>
    </lineage>
</organism>
<dbReference type="GO" id="GO:0005524">
    <property type="term" value="F:ATP binding"/>
    <property type="evidence" value="ECO:0007669"/>
    <property type="project" value="UniProtKB-KW"/>
</dbReference>
<dbReference type="RefSeq" id="WP_076501548.1">
    <property type="nucleotide sequence ID" value="NZ_FTOP01000009.1"/>
</dbReference>
<name>A0A1N7NBS9_9BACT</name>
<protein>
    <submittedName>
        <fullName evidence="8">Superfamily II DNA and RNA helicase</fullName>
    </submittedName>
</protein>
<evidence type="ECO:0000256" key="4">
    <source>
        <dbReference type="ARBA" id="ARBA00022840"/>
    </source>
</evidence>
<evidence type="ECO:0000259" key="7">
    <source>
        <dbReference type="PROSITE" id="PS51194"/>
    </source>
</evidence>
<dbReference type="CDD" id="cd00268">
    <property type="entry name" value="DEADc"/>
    <property type="match status" value="1"/>
</dbReference>
<dbReference type="InterPro" id="IPR014001">
    <property type="entry name" value="Helicase_ATP-bd"/>
</dbReference>
<keyword evidence="9" id="KW-1185">Reference proteome</keyword>
<dbReference type="Pfam" id="PF00271">
    <property type="entry name" value="Helicase_C"/>
    <property type="match status" value="1"/>
</dbReference>
<feature type="domain" description="Helicase ATP-binding" evidence="6">
    <location>
        <begin position="28"/>
        <end position="196"/>
    </location>
</feature>
<evidence type="ECO:0000313" key="9">
    <source>
        <dbReference type="Proteomes" id="UP000186026"/>
    </source>
</evidence>
<reference evidence="9" key="1">
    <citation type="submission" date="2017-01" db="EMBL/GenBank/DDBJ databases">
        <authorList>
            <person name="Varghese N."/>
            <person name="Submissions S."/>
        </authorList>
    </citation>
    <scope>NUCLEOTIDE SEQUENCE [LARGE SCALE GENOMIC DNA]</scope>
    <source>
        <strain evidence="9">DSM 46698</strain>
    </source>
</reference>
<dbReference type="PROSITE" id="PS51192">
    <property type="entry name" value="HELICASE_ATP_BIND_1"/>
    <property type="match status" value="1"/>
</dbReference>
<evidence type="ECO:0000256" key="5">
    <source>
        <dbReference type="ARBA" id="ARBA00038437"/>
    </source>
</evidence>
<feature type="domain" description="Helicase C-terminal" evidence="7">
    <location>
        <begin position="220"/>
        <end position="359"/>
    </location>
</feature>